<comment type="caution">
    <text evidence="3">The sequence shown here is derived from an EMBL/GenBank/DDBJ whole genome shotgun (WGS) entry which is preliminary data.</text>
</comment>
<feature type="compositionally biased region" description="Polar residues" evidence="1">
    <location>
        <begin position="350"/>
        <end position="379"/>
    </location>
</feature>
<evidence type="ECO:0000256" key="1">
    <source>
        <dbReference type="SAM" id="MobiDB-lite"/>
    </source>
</evidence>
<evidence type="ECO:0000313" key="4">
    <source>
        <dbReference type="Proteomes" id="UP000758603"/>
    </source>
</evidence>
<name>A0A9P8UYW0_9PEZI</name>
<feature type="compositionally biased region" description="Basic and acidic residues" evidence="1">
    <location>
        <begin position="243"/>
        <end position="253"/>
    </location>
</feature>
<dbReference type="AlphaFoldDB" id="A0A9P8UYW0"/>
<reference evidence="3" key="1">
    <citation type="journal article" date="2021" name="Nat. Commun.">
        <title>Genetic determinants of endophytism in the Arabidopsis root mycobiome.</title>
        <authorList>
            <person name="Mesny F."/>
            <person name="Miyauchi S."/>
            <person name="Thiergart T."/>
            <person name="Pickel B."/>
            <person name="Atanasova L."/>
            <person name="Karlsson M."/>
            <person name="Huettel B."/>
            <person name="Barry K.W."/>
            <person name="Haridas S."/>
            <person name="Chen C."/>
            <person name="Bauer D."/>
            <person name="Andreopoulos W."/>
            <person name="Pangilinan J."/>
            <person name="LaButti K."/>
            <person name="Riley R."/>
            <person name="Lipzen A."/>
            <person name="Clum A."/>
            <person name="Drula E."/>
            <person name="Henrissat B."/>
            <person name="Kohler A."/>
            <person name="Grigoriev I.V."/>
            <person name="Martin F.M."/>
            <person name="Hacquard S."/>
        </authorList>
    </citation>
    <scope>NUCLEOTIDE SEQUENCE</scope>
    <source>
        <strain evidence="3">MPI-SDFR-AT-0073</strain>
    </source>
</reference>
<dbReference type="Proteomes" id="UP000758603">
    <property type="component" value="Unassembled WGS sequence"/>
</dbReference>
<evidence type="ECO:0000313" key="3">
    <source>
        <dbReference type="EMBL" id="KAH6660898.1"/>
    </source>
</evidence>
<protein>
    <submittedName>
        <fullName evidence="3">Uncharacterized protein</fullName>
    </submittedName>
</protein>
<gene>
    <name evidence="3" type="ORF">BKA67DRAFT_654051</name>
</gene>
<feature type="transmembrane region" description="Helical" evidence="2">
    <location>
        <begin position="215"/>
        <end position="236"/>
    </location>
</feature>
<dbReference type="RefSeq" id="XP_045965029.1">
    <property type="nucleotide sequence ID" value="XM_046106490.1"/>
</dbReference>
<feature type="compositionally biased region" description="Polar residues" evidence="1">
    <location>
        <begin position="301"/>
        <end position="319"/>
    </location>
</feature>
<proteinExistence type="predicted"/>
<keyword evidence="2" id="KW-0472">Membrane</keyword>
<sequence>MTTFDTSASNGTCYWKVGSEAGSEFIPCGNAFAPGIDFQCCSVGDKCFDNGACYNDKYGATYLAACTDPTYKASECQNKGKYSEQQWNGLVICGNPTDPWTKNVSWAGCPEVDIDHLTTFSKGCQCNDTNPPLFTDYAVLVSTAILPQTSGGTLRFINGHSAPTISTIPTQMTAGKSTTAAVSTSILASTLSATEEATKTADDEATLSTGAKAGIGAGAAIAALFLGTLAILIWLLKKRNLGKKKDGEPESEPKPQQSPWPDSTSSAESSSVPSSNAHPNAPSFSGYKAELAADGPPSGGSIVSSMSTASPQFPTQQRQYEAYNPDIHGNYPQYANRSELHSPQRDTMHSAVSSVSPQHTGSAQNHVTGGIESSAQQTMAPIAELQG</sequence>
<evidence type="ECO:0000256" key="2">
    <source>
        <dbReference type="SAM" id="Phobius"/>
    </source>
</evidence>
<dbReference type="EMBL" id="JAGPXC010000001">
    <property type="protein sequence ID" value="KAH6660898.1"/>
    <property type="molecule type" value="Genomic_DNA"/>
</dbReference>
<keyword evidence="2" id="KW-1133">Transmembrane helix</keyword>
<organism evidence="3 4">
    <name type="scientific">Truncatella angustata</name>
    <dbReference type="NCBI Taxonomy" id="152316"/>
    <lineage>
        <taxon>Eukaryota</taxon>
        <taxon>Fungi</taxon>
        <taxon>Dikarya</taxon>
        <taxon>Ascomycota</taxon>
        <taxon>Pezizomycotina</taxon>
        <taxon>Sordariomycetes</taxon>
        <taxon>Xylariomycetidae</taxon>
        <taxon>Amphisphaeriales</taxon>
        <taxon>Sporocadaceae</taxon>
        <taxon>Truncatella</taxon>
    </lineage>
</organism>
<feature type="compositionally biased region" description="Low complexity" evidence="1">
    <location>
        <begin position="254"/>
        <end position="285"/>
    </location>
</feature>
<keyword evidence="4" id="KW-1185">Reference proteome</keyword>
<feature type="compositionally biased region" description="Basic and acidic residues" evidence="1">
    <location>
        <begin position="338"/>
        <end position="348"/>
    </location>
</feature>
<keyword evidence="2" id="KW-0812">Transmembrane</keyword>
<dbReference type="GeneID" id="70135381"/>
<accession>A0A9P8UYW0</accession>
<feature type="region of interest" description="Disordered" evidence="1">
    <location>
        <begin position="243"/>
        <end position="387"/>
    </location>
</feature>
<dbReference type="OrthoDB" id="4148662at2759"/>